<gene>
    <name evidence="1" type="ORF">RUN39_v1_1840002</name>
</gene>
<proteinExistence type="predicted"/>
<accession>A0A0S4U1M5</accession>
<reference evidence="1" key="1">
    <citation type="submission" date="2015-10" db="EMBL/GenBank/DDBJ databases">
        <authorList>
            <person name="Gilbert D.G."/>
        </authorList>
    </citation>
    <scope>NUCLEOTIDE SEQUENCE</scope>
    <source>
        <strain evidence="1">Phyl III-seqv23</strain>
    </source>
</reference>
<dbReference type="EMBL" id="LN899819">
    <property type="protein sequence ID" value="CUV15633.1"/>
    <property type="molecule type" value="Genomic_DNA"/>
</dbReference>
<evidence type="ECO:0000313" key="1">
    <source>
        <dbReference type="EMBL" id="CUV15633.1"/>
    </source>
</evidence>
<sequence length="46" mass="5593">MVKHKGRQRRPLAEHFWEKIDQRGSDECWPWIGSIDTRRETWGCLP</sequence>
<organism evidence="1">
    <name type="scientific">Ralstonia solanacearum</name>
    <name type="common">Pseudomonas solanacearum</name>
    <dbReference type="NCBI Taxonomy" id="305"/>
    <lineage>
        <taxon>Bacteria</taxon>
        <taxon>Pseudomonadati</taxon>
        <taxon>Pseudomonadota</taxon>
        <taxon>Betaproteobacteria</taxon>
        <taxon>Burkholderiales</taxon>
        <taxon>Burkholderiaceae</taxon>
        <taxon>Ralstonia</taxon>
        <taxon>Ralstonia solanacearum species complex</taxon>
    </lineage>
</organism>
<dbReference type="AlphaFoldDB" id="A0A0S4U1M5"/>
<protein>
    <submittedName>
        <fullName evidence="1">Putative bacteriophage t7-related gene protein</fullName>
    </submittedName>
</protein>
<name>A0A0S4U1M5_RALSL</name>